<sequence>MTTINTSWERIEAWLGQNAPDILAGLASGATDAEIDAAEKVLGVEFPDDIRESYKRHNGQIRDKNYIAIGGPLYDYHDLLPLNGIAMDWRVWNNLLVAGTFDDIDSDPSPGIKTDWWNAKWIPLTSNGSGDHYCMDLDPAPGGIVGQIITMWHDAPEREVVARSFGEWIAQLAQDLEDGRQVYSEEYGGIVSVDDL</sequence>
<dbReference type="PANTHER" id="PTHR47432:SF1">
    <property type="entry name" value="CELL WALL ASSEMBLY REGULATOR SMI1"/>
    <property type="match status" value="1"/>
</dbReference>
<dbReference type="Proteomes" id="UP000287394">
    <property type="component" value="Chromosome"/>
</dbReference>
<dbReference type="InterPro" id="IPR018958">
    <property type="entry name" value="Knr4/Smi1-like_dom"/>
</dbReference>
<protein>
    <submittedName>
        <fullName evidence="1">Glucan synthase</fullName>
    </submittedName>
</protein>
<dbReference type="InterPro" id="IPR037883">
    <property type="entry name" value="Knr4/Smi1-like_sf"/>
</dbReference>
<dbReference type="OrthoDB" id="6989522at2"/>
<name>A0A402CW04_9BACT</name>
<organism evidence="1 2">
    <name type="scientific">Capsulimonas corticalis</name>
    <dbReference type="NCBI Taxonomy" id="2219043"/>
    <lineage>
        <taxon>Bacteria</taxon>
        <taxon>Bacillati</taxon>
        <taxon>Armatimonadota</taxon>
        <taxon>Armatimonadia</taxon>
        <taxon>Capsulimonadales</taxon>
        <taxon>Capsulimonadaceae</taxon>
        <taxon>Capsulimonas</taxon>
    </lineage>
</organism>
<dbReference type="AlphaFoldDB" id="A0A402CW04"/>
<dbReference type="Pfam" id="PF09346">
    <property type="entry name" value="SMI1_KNR4"/>
    <property type="match status" value="1"/>
</dbReference>
<dbReference type="PANTHER" id="PTHR47432">
    <property type="entry name" value="CELL WALL ASSEMBLY REGULATOR SMI1"/>
    <property type="match status" value="1"/>
</dbReference>
<accession>A0A402CW04</accession>
<reference evidence="1 2" key="1">
    <citation type="journal article" date="2019" name="Int. J. Syst. Evol. Microbiol.">
        <title>Capsulimonas corticalis gen. nov., sp. nov., an aerobic capsulated bacterium, of a novel bacterial order, Capsulimonadales ord. nov., of the class Armatimonadia of the phylum Armatimonadetes.</title>
        <authorList>
            <person name="Li J."/>
            <person name="Kudo C."/>
            <person name="Tonouchi A."/>
        </authorList>
    </citation>
    <scope>NUCLEOTIDE SEQUENCE [LARGE SCALE GENOMIC DNA]</scope>
    <source>
        <strain evidence="1 2">AX-7</strain>
    </source>
</reference>
<dbReference type="RefSeq" id="WP_119321546.1">
    <property type="nucleotide sequence ID" value="NZ_AP025739.1"/>
</dbReference>
<keyword evidence="2" id="KW-1185">Reference proteome</keyword>
<dbReference type="KEGG" id="ccot:CCAX7_60420"/>
<gene>
    <name evidence="1" type="ORF">CCAX7_60420</name>
</gene>
<dbReference type="SUPFAM" id="SSF160631">
    <property type="entry name" value="SMI1/KNR4-like"/>
    <property type="match status" value="1"/>
</dbReference>
<evidence type="ECO:0000313" key="2">
    <source>
        <dbReference type="Proteomes" id="UP000287394"/>
    </source>
</evidence>
<dbReference type="SMART" id="SM00860">
    <property type="entry name" value="SMI1_KNR4"/>
    <property type="match status" value="1"/>
</dbReference>
<dbReference type="Gene3D" id="3.40.1580.10">
    <property type="entry name" value="SMI1/KNR4-like"/>
    <property type="match status" value="1"/>
</dbReference>
<dbReference type="InterPro" id="IPR051873">
    <property type="entry name" value="KNR4/SMI1_regulator"/>
</dbReference>
<evidence type="ECO:0000313" key="1">
    <source>
        <dbReference type="EMBL" id="BDI33991.1"/>
    </source>
</evidence>
<proteinExistence type="predicted"/>
<dbReference type="EMBL" id="AP025739">
    <property type="protein sequence ID" value="BDI33991.1"/>
    <property type="molecule type" value="Genomic_DNA"/>
</dbReference>